<dbReference type="FunFam" id="3.40.50.1000:FF:000200">
    <property type="entry name" value="NLI interacting factor-like phosphatase, putative"/>
    <property type="match status" value="1"/>
</dbReference>
<dbReference type="PANTHER" id="PTHR12210">
    <property type="entry name" value="DULLARD PROTEIN PHOSPHATASE"/>
    <property type="match status" value="1"/>
</dbReference>
<proteinExistence type="predicted"/>
<dbReference type="InterPro" id="IPR011948">
    <property type="entry name" value="Dullard_phosphatase"/>
</dbReference>
<evidence type="ECO:0000259" key="2">
    <source>
        <dbReference type="PROSITE" id="PS50969"/>
    </source>
</evidence>
<evidence type="ECO:0000313" key="4">
    <source>
        <dbReference type="Proteomes" id="UP000078560"/>
    </source>
</evidence>
<feature type="region of interest" description="Disordered" evidence="1">
    <location>
        <begin position="275"/>
        <end position="296"/>
    </location>
</feature>
<dbReference type="CDD" id="cd07521">
    <property type="entry name" value="HAD_FCP1-like"/>
    <property type="match status" value="1"/>
</dbReference>
<sequence length="393" mass="46864">MSCPLSPKPKTHQYEKEKDRKMYLPLTEQIKNILLDLDETLIYCTKKKKFKYQKEVDVLINGKYLSLYVCKRPYIDLFFSILYPFYEIVIFTTSIKTYADTVLNIIDVDHYIDKKFYREDCYEINKKIYIKNLLNIKKEISKIILIDDTNISSIKYPDNFFQIKKWQGDLNDTELLDIIPFFLNLRKVRDIRSICSFRSKSQKDISKLLVNVPNKQIKYFTHNNLTYLYNNSFAFQAINYLKIFMNKFRYASKKKQWNDLGKKINNKLKSYPYSLSKLKGSSDDEEEEERKRGTDAIREEVPTPYFQQNREMQIREEEPTPDVIVEQAKHTNGRNISQPTSIHILCKIPVLFYQCKALKLDTHHQIRFLFAKQISHFDKSWVMTPFSTHIAVC</sequence>
<dbReference type="EMBL" id="FLQU01000359">
    <property type="protein sequence ID" value="SBS84460.1"/>
    <property type="molecule type" value="Genomic_DNA"/>
</dbReference>
<dbReference type="InterPro" id="IPR050365">
    <property type="entry name" value="TIM50"/>
</dbReference>
<accession>A0A1A8VVD2</accession>
<reference evidence="4" key="1">
    <citation type="submission" date="2016-05" db="EMBL/GenBank/DDBJ databases">
        <authorList>
            <person name="Naeem Raeece"/>
        </authorList>
    </citation>
    <scope>NUCLEOTIDE SEQUENCE [LARGE SCALE GENOMIC DNA]</scope>
</reference>
<dbReference type="SMART" id="SM00577">
    <property type="entry name" value="CPDc"/>
    <property type="match status" value="1"/>
</dbReference>
<dbReference type="InterPro" id="IPR004274">
    <property type="entry name" value="FCP1_dom"/>
</dbReference>
<dbReference type="NCBIfam" id="TIGR02251">
    <property type="entry name" value="HIF-SF_euk"/>
    <property type="match status" value="1"/>
</dbReference>
<evidence type="ECO:0000256" key="1">
    <source>
        <dbReference type="SAM" id="MobiDB-lite"/>
    </source>
</evidence>
<gene>
    <name evidence="3" type="ORF">POVCU2_0026220</name>
</gene>
<dbReference type="GO" id="GO:0016791">
    <property type="term" value="F:phosphatase activity"/>
    <property type="evidence" value="ECO:0007669"/>
    <property type="project" value="InterPro"/>
</dbReference>
<dbReference type="Gene3D" id="3.40.50.1000">
    <property type="entry name" value="HAD superfamily/HAD-like"/>
    <property type="match status" value="1"/>
</dbReference>
<name>A0A1A8VVD2_PLAOA</name>
<dbReference type="Pfam" id="PF03031">
    <property type="entry name" value="NIF"/>
    <property type="match status" value="1"/>
</dbReference>
<feature type="domain" description="FCP1 homology" evidence="2">
    <location>
        <begin position="26"/>
        <end position="185"/>
    </location>
</feature>
<dbReference type="InterPro" id="IPR036412">
    <property type="entry name" value="HAD-like_sf"/>
</dbReference>
<organism evidence="3 4">
    <name type="scientific">Plasmodium ovale curtisi</name>
    <dbReference type="NCBI Taxonomy" id="864141"/>
    <lineage>
        <taxon>Eukaryota</taxon>
        <taxon>Sar</taxon>
        <taxon>Alveolata</taxon>
        <taxon>Apicomplexa</taxon>
        <taxon>Aconoidasida</taxon>
        <taxon>Haemosporida</taxon>
        <taxon>Plasmodiidae</taxon>
        <taxon>Plasmodium</taxon>
        <taxon>Plasmodium (Plasmodium)</taxon>
    </lineage>
</organism>
<dbReference type="AlphaFoldDB" id="A0A1A8VVD2"/>
<dbReference type="InterPro" id="IPR023214">
    <property type="entry name" value="HAD_sf"/>
</dbReference>
<dbReference type="PROSITE" id="PS50969">
    <property type="entry name" value="FCP1"/>
    <property type="match status" value="1"/>
</dbReference>
<dbReference type="Proteomes" id="UP000078560">
    <property type="component" value="Unassembled WGS sequence"/>
</dbReference>
<dbReference type="SUPFAM" id="SSF56784">
    <property type="entry name" value="HAD-like"/>
    <property type="match status" value="1"/>
</dbReference>
<evidence type="ECO:0000313" key="3">
    <source>
        <dbReference type="EMBL" id="SBS84460.1"/>
    </source>
</evidence>
<protein>
    <submittedName>
        <fullName evidence="3">NLI interacting factor-like phosphatase, putative (NIF2)</fullName>
    </submittedName>
</protein>